<organism evidence="4 5">
    <name type="scientific">Nocardia jiangsuensis</name>
    <dbReference type="NCBI Taxonomy" id="1691563"/>
    <lineage>
        <taxon>Bacteria</taxon>
        <taxon>Bacillati</taxon>
        <taxon>Actinomycetota</taxon>
        <taxon>Actinomycetes</taxon>
        <taxon>Mycobacteriales</taxon>
        <taxon>Nocardiaceae</taxon>
        <taxon>Nocardia</taxon>
    </lineage>
</organism>
<dbReference type="RefSeq" id="WP_378613940.1">
    <property type="nucleotide sequence ID" value="NZ_JBHSAX010000017.1"/>
</dbReference>
<accession>A0ABV8DW24</accession>
<reference evidence="5" key="1">
    <citation type="journal article" date="2019" name="Int. J. Syst. Evol. Microbiol.">
        <title>The Global Catalogue of Microorganisms (GCM) 10K type strain sequencing project: providing services to taxonomists for standard genome sequencing and annotation.</title>
        <authorList>
            <consortium name="The Broad Institute Genomics Platform"/>
            <consortium name="The Broad Institute Genome Sequencing Center for Infectious Disease"/>
            <person name="Wu L."/>
            <person name="Ma J."/>
        </authorList>
    </citation>
    <scope>NUCLEOTIDE SEQUENCE [LARGE SCALE GENOMIC DNA]</scope>
    <source>
        <strain evidence="5">CGMCC 4.7330</strain>
    </source>
</reference>
<feature type="compositionally biased region" description="Low complexity" evidence="1">
    <location>
        <begin position="283"/>
        <end position="304"/>
    </location>
</feature>
<evidence type="ECO:0000259" key="3">
    <source>
        <dbReference type="Pfam" id="PF20570"/>
    </source>
</evidence>
<dbReference type="Pfam" id="PF20570">
    <property type="entry name" value="DUF6779"/>
    <property type="match status" value="1"/>
</dbReference>
<sequence length="510" mass="52056">MVSPSRSSASRRRRDDAGKFFVGILVLLGLVASVFLVFSNSLQYARVGLVAALWAAAIGALAATRYRKESSVDRAKVRDLQAVYELQLEREVSARREYELGVESRVRHEVGADAAELAALRGELAVLRANLQRLFDGDLPGQRPALHADATRVHELPGRSAGAANGSSSNAEWPTPVFEPGHPAPPSFATPYDEPVTAETATVPEEDPDRAPGWSGAFTEAPADPPHGSTVWSPPAQGVEQPKWPWEVKQPDGSVEDVPGRRAPGPDDDADTGPQRAVPPRLSKPAGAPAAGSGAAGARPSASKPGPPAFGSKPGPPASTSRPGTPASTGKAAGAWPTADRATGSRTTADRAAGARPTADEAAGSRATADGSAGSRTTAGDPVGAQASAGKPDREQAGPRLTSAPDPLSGATTGPAVNPARASVGTPTSAVSGSPATPDAAVTSTYGLPSTPPADPADPAATPGRAAGGAIGTPSARRRRRADTEEDPSTRRLSVAEIMANLQSEQKRGS</sequence>
<evidence type="ECO:0000256" key="1">
    <source>
        <dbReference type="SAM" id="MobiDB-lite"/>
    </source>
</evidence>
<evidence type="ECO:0000313" key="5">
    <source>
        <dbReference type="Proteomes" id="UP001595696"/>
    </source>
</evidence>
<name>A0ABV8DW24_9NOCA</name>
<keyword evidence="5" id="KW-1185">Reference proteome</keyword>
<evidence type="ECO:0000313" key="4">
    <source>
        <dbReference type="EMBL" id="MFC3964163.1"/>
    </source>
</evidence>
<feature type="transmembrane region" description="Helical" evidence="2">
    <location>
        <begin position="20"/>
        <end position="38"/>
    </location>
</feature>
<keyword evidence="2" id="KW-0812">Transmembrane</keyword>
<dbReference type="EMBL" id="JBHSAX010000017">
    <property type="protein sequence ID" value="MFC3964163.1"/>
    <property type="molecule type" value="Genomic_DNA"/>
</dbReference>
<protein>
    <submittedName>
        <fullName evidence="4">DUF6779 domain-containing protein</fullName>
    </submittedName>
</protein>
<feature type="compositionally biased region" description="Polar residues" evidence="1">
    <location>
        <begin position="425"/>
        <end position="435"/>
    </location>
</feature>
<feature type="domain" description="DUF6779" evidence="3">
    <location>
        <begin position="46"/>
        <end position="152"/>
    </location>
</feature>
<keyword evidence="2" id="KW-1133">Transmembrane helix</keyword>
<feature type="transmembrane region" description="Helical" evidence="2">
    <location>
        <begin position="44"/>
        <end position="64"/>
    </location>
</feature>
<dbReference type="Proteomes" id="UP001595696">
    <property type="component" value="Unassembled WGS sequence"/>
</dbReference>
<feature type="region of interest" description="Disordered" evidence="1">
    <location>
        <begin position="154"/>
        <end position="495"/>
    </location>
</feature>
<evidence type="ECO:0000256" key="2">
    <source>
        <dbReference type="SAM" id="Phobius"/>
    </source>
</evidence>
<dbReference type="InterPro" id="IPR046706">
    <property type="entry name" value="DUF6779"/>
</dbReference>
<feature type="compositionally biased region" description="Low complexity" evidence="1">
    <location>
        <begin position="160"/>
        <end position="171"/>
    </location>
</feature>
<feature type="compositionally biased region" description="Polar residues" evidence="1">
    <location>
        <begin position="318"/>
        <end position="328"/>
    </location>
</feature>
<comment type="caution">
    <text evidence="4">The sequence shown here is derived from an EMBL/GenBank/DDBJ whole genome shotgun (WGS) entry which is preliminary data.</text>
</comment>
<proteinExistence type="predicted"/>
<gene>
    <name evidence="4" type="ORF">ACFO0B_19430</name>
</gene>
<keyword evidence="2" id="KW-0472">Membrane</keyword>